<name>A0A4Z0B256_9PSED</name>
<gene>
    <name evidence="1" type="ORF">DYL61_15995</name>
</gene>
<dbReference type="Proteomes" id="UP000297734">
    <property type="component" value="Unassembled WGS sequence"/>
</dbReference>
<evidence type="ECO:0000313" key="2">
    <source>
        <dbReference type="Proteomes" id="UP000297734"/>
    </source>
</evidence>
<keyword evidence="2" id="KW-1185">Reference proteome</keyword>
<protein>
    <submittedName>
        <fullName evidence="1">Uncharacterized protein</fullName>
    </submittedName>
</protein>
<dbReference type="RefSeq" id="WP_135309122.1">
    <property type="nucleotide sequence ID" value="NZ_QUZT01000028.1"/>
</dbReference>
<proteinExistence type="predicted"/>
<reference evidence="1 2" key="1">
    <citation type="journal article" date="2019" name="Syst. Appl. Microbiol.">
        <title>New species of pathogenic Pseudomonas isolated from citrus in Tunisia: Proposal of Pseudomonas kairouanensis sp. nov. and Pseudomonas nabeulensis sp. nov.</title>
        <authorList>
            <person name="Oueslati M."/>
            <person name="Mulet M."/>
            <person name="Gomila M."/>
            <person name="Berge O."/>
            <person name="Hajlaoui M.R."/>
            <person name="Lalucat J."/>
            <person name="Sadfi-Zouaoui N."/>
            <person name="Garcia-Valdes E."/>
        </authorList>
    </citation>
    <scope>NUCLEOTIDE SEQUENCE [LARGE SCALE GENOMIC DNA]</scope>
    <source>
        <strain evidence="1 2">E10B</strain>
    </source>
</reference>
<dbReference type="EMBL" id="QUZT01000028">
    <property type="protein sequence ID" value="TFY93055.1"/>
    <property type="molecule type" value="Genomic_DNA"/>
</dbReference>
<dbReference type="OrthoDB" id="6761402at2"/>
<evidence type="ECO:0000313" key="1">
    <source>
        <dbReference type="EMBL" id="TFY93055.1"/>
    </source>
</evidence>
<comment type="caution">
    <text evidence="1">The sequence shown here is derived from an EMBL/GenBank/DDBJ whole genome shotgun (WGS) entry which is preliminary data.</text>
</comment>
<accession>A0A4Z0B256</accession>
<dbReference type="AlphaFoldDB" id="A0A4Z0B256"/>
<organism evidence="1 2">
    <name type="scientific">Pseudomonas nabeulensis</name>
    <dbReference type="NCBI Taxonomy" id="2293833"/>
    <lineage>
        <taxon>Bacteria</taxon>
        <taxon>Pseudomonadati</taxon>
        <taxon>Pseudomonadota</taxon>
        <taxon>Gammaproteobacteria</taxon>
        <taxon>Pseudomonadales</taxon>
        <taxon>Pseudomonadaceae</taxon>
        <taxon>Pseudomonas</taxon>
    </lineage>
</organism>
<sequence>MDDFPALALSWSGLDSDTPRAPVASPSTSYLNERQARRLEGDQALIAQLLEVLATSPGALLPSPAQPVKIAAHALLGQWGDAFCKAINQQDFLDWADAQPLDFNTLHIHTSTLKAKVNGQDKVYTLADTSGWWQHATPIIDISQLVDPSDLGMPYIGPRIDNTERTLPLNLTLAFYGYPIPTNRPLMQTILEELQTLQSFPGFDDNGCSKSKIHAELTQQQHDYQQLADSLGAYDESDTPFAGLAVYGTRVQLNSDSMLASAVKEAAQLLQALLSDNGPGADAAQTVYFDCQRQVLCAQAQDIRGEIKELVPNEPDERWDRLGQLADKAGTDIYPDQTLSIASVLQVYGIERPFSTQTIDALIQRLRDWPAPPVPVILTAARSFGELYRFRQYVGLLNDRHTIRTALTQVISGGELEGDTGLGMLISGDPDTLQATVEKPNAQLSMLTEAPAFQAICVKHGIDPDSHVLLSASAEIGARGLDGVWKSLTAPVLAHPELSDIAIHLTEVASKNGGQLRTIPDVNLSQALRLYNLSVPTTLSEARLTVQRLEVGHPMQWSQGHYWRALKPLLESQPAQWRLSETEQQRIVSITEDFQAGQNLSLIERLAQDIMAGKSVADVRAEADFLMVRLLKSPTSQELGETLSRHVRWHGRHASERTDRGSRNALILAALILNLGPHPDAHPTRIRFIDWHSSYYWGESIAFVRDQIEAGLSPLSPAASALAAHLLLCGKGPQLLVRNIRASTPYVSAQTWVLFRQYVAYMEKVMPGSSRQMTYSQIMYLAYLPPRGGWKTFLFSPEAARPILDWGLVNGVLSPQARYGTVSINLAFAALNQQRTQLATALEEFAVQVPSLRDTARNDLNTVYPHNPMLDARVLVWLPEGSPFYDAGRFHGLRIDHKFSFTDLHMAGCLDGTDTHWYSTDNAIRFNEMAKHFHLLSLINATFSQAFAQKLDRLQAAFVHSLQYWFSHLTLPQRQALEYGHVVFFSLSRHVTAPLTSTPDEQLGQFGLLVYVSFYSDHYCFEIFPKHLLIRLRRDLNYEQMMQVADKPARPSLIRFDWPAYVGGAHPAAISATPESSLILKKLDHELAEVADLPPINAEGERVPRSFDSPRSYALATVIVEHYLRTGFALREKAKLPLSLAEAASDEDPWTDFLDTVAPAAH</sequence>